<dbReference type="InterPro" id="IPR001761">
    <property type="entry name" value="Peripla_BP/Lac1_sug-bd_dom"/>
</dbReference>
<organism evidence="6 7">
    <name type="scientific">Anaerocolumna jejuensis DSM 15929</name>
    <dbReference type="NCBI Taxonomy" id="1121322"/>
    <lineage>
        <taxon>Bacteria</taxon>
        <taxon>Bacillati</taxon>
        <taxon>Bacillota</taxon>
        <taxon>Clostridia</taxon>
        <taxon>Lachnospirales</taxon>
        <taxon>Lachnospiraceae</taxon>
        <taxon>Anaerocolumna</taxon>
    </lineage>
</organism>
<dbReference type="PANTHER" id="PTHR30146">
    <property type="entry name" value="LACI-RELATED TRANSCRIPTIONAL REPRESSOR"/>
    <property type="match status" value="1"/>
</dbReference>
<reference evidence="6 7" key="1">
    <citation type="submission" date="2016-11" db="EMBL/GenBank/DDBJ databases">
        <authorList>
            <person name="Jaros S."/>
            <person name="Januszkiewicz K."/>
            <person name="Wedrychowicz H."/>
        </authorList>
    </citation>
    <scope>NUCLEOTIDE SEQUENCE [LARGE SCALE GENOMIC DNA]</scope>
    <source>
        <strain evidence="6 7">DSM 15929</strain>
    </source>
</reference>
<dbReference type="InterPro" id="IPR000843">
    <property type="entry name" value="HTH_LacI"/>
</dbReference>
<keyword evidence="1" id="KW-0805">Transcription regulation</keyword>
<name>A0A1M6PUH2_9FIRM</name>
<dbReference type="Gene3D" id="3.40.50.2300">
    <property type="match status" value="2"/>
</dbReference>
<evidence type="ECO:0000256" key="1">
    <source>
        <dbReference type="ARBA" id="ARBA00023015"/>
    </source>
</evidence>
<dbReference type="AlphaFoldDB" id="A0A1M6PUH2"/>
<keyword evidence="3" id="KW-0804">Transcription</keyword>
<evidence type="ECO:0000256" key="3">
    <source>
        <dbReference type="ARBA" id="ARBA00023163"/>
    </source>
</evidence>
<dbReference type="SUPFAM" id="SSF53822">
    <property type="entry name" value="Periplasmic binding protein-like I"/>
    <property type="match status" value="1"/>
</dbReference>
<dbReference type="PROSITE" id="PS50932">
    <property type="entry name" value="HTH_LACI_2"/>
    <property type="match status" value="1"/>
</dbReference>
<dbReference type="Pfam" id="PF00532">
    <property type="entry name" value="Peripla_BP_1"/>
    <property type="match status" value="1"/>
</dbReference>
<dbReference type="Proteomes" id="UP000184386">
    <property type="component" value="Unassembled WGS sequence"/>
</dbReference>
<gene>
    <name evidence="6" type="ORF">SAMN02745136_01740</name>
</gene>
<evidence type="ECO:0000313" key="6">
    <source>
        <dbReference type="EMBL" id="SHK11588.1"/>
    </source>
</evidence>
<dbReference type="InterPro" id="IPR010982">
    <property type="entry name" value="Lambda_DNA-bd_dom_sf"/>
</dbReference>
<dbReference type="OrthoDB" id="4810at2"/>
<dbReference type="CDD" id="cd01392">
    <property type="entry name" value="HTH_LacI"/>
    <property type="match status" value="1"/>
</dbReference>
<protein>
    <submittedName>
        <fullName evidence="6">Transcriptional regulator, LacI family</fullName>
    </submittedName>
</protein>
<dbReference type="EMBL" id="FRAC01000009">
    <property type="protein sequence ID" value="SHK11588.1"/>
    <property type="molecule type" value="Genomic_DNA"/>
</dbReference>
<dbReference type="InterPro" id="IPR028082">
    <property type="entry name" value="Peripla_BP_I"/>
</dbReference>
<keyword evidence="2" id="KW-0238">DNA-binding</keyword>
<dbReference type="InterPro" id="IPR001387">
    <property type="entry name" value="Cro/C1-type_HTH"/>
</dbReference>
<dbReference type="Pfam" id="PF00356">
    <property type="entry name" value="LacI"/>
    <property type="match status" value="1"/>
</dbReference>
<dbReference type="SUPFAM" id="SSF47413">
    <property type="entry name" value="lambda repressor-like DNA-binding domains"/>
    <property type="match status" value="1"/>
</dbReference>
<dbReference type="GO" id="GO:0003700">
    <property type="term" value="F:DNA-binding transcription factor activity"/>
    <property type="evidence" value="ECO:0007669"/>
    <property type="project" value="TreeGrafter"/>
</dbReference>
<feature type="domain" description="HTH cro/C1-type" evidence="5">
    <location>
        <begin position="19"/>
        <end position="64"/>
    </location>
</feature>
<dbReference type="SMART" id="SM00354">
    <property type="entry name" value="HTH_LACI"/>
    <property type="match status" value="1"/>
</dbReference>
<dbReference type="PANTHER" id="PTHR30146:SF109">
    <property type="entry name" value="HTH-TYPE TRANSCRIPTIONAL REGULATOR GALS"/>
    <property type="match status" value="1"/>
</dbReference>
<evidence type="ECO:0000259" key="5">
    <source>
        <dbReference type="PROSITE" id="PS50943"/>
    </source>
</evidence>
<dbReference type="PROSITE" id="PS50943">
    <property type="entry name" value="HTH_CROC1"/>
    <property type="match status" value="1"/>
</dbReference>
<sequence length="346" mass="38166">MQVQNQEEKENKDLLSGSKLTIADIAEELGVSKTTVSRAISGKGRIGKDTVQRVIECIEKYNYKPSSIAKGLANSKTYNIGVAFPADANLSSTPFFQVCLLGVCEVAAAMDYDVVVTTVKETDINLLKRIVDHNKVDGMILTRNFTNDIATEYLKQKGIPFVLVGSSEDDTVVQVDNNHREACEKLVSLLLADGVGRIALIAGDKKHIVNRSRCEGYYNALKNRGVDIEQDMVFSDCDSPVFIEQAVRYLLKKQTECIVCTDDVICAKVLSLLREEGYSVPGDMKVASFYDSVHLETNNPPVTAIGIDVEELGNVAGKRLIEIINGDISTHKTILDYEIHLRRSTQ</sequence>
<feature type="domain" description="HTH lacI-type" evidence="4">
    <location>
        <begin position="20"/>
        <end position="74"/>
    </location>
</feature>
<dbReference type="Gene3D" id="1.10.260.40">
    <property type="entry name" value="lambda repressor-like DNA-binding domains"/>
    <property type="match status" value="1"/>
</dbReference>
<evidence type="ECO:0000313" key="7">
    <source>
        <dbReference type="Proteomes" id="UP000184386"/>
    </source>
</evidence>
<proteinExistence type="predicted"/>
<dbReference type="GO" id="GO:0000976">
    <property type="term" value="F:transcription cis-regulatory region binding"/>
    <property type="evidence" value="ECO:0007669"/>
    <property type="project" value="TreeGrafter"/>
</dbReference>
<evidence type="ECO:0000256" key="2">
    <source>
        <dbReference type="ARBA" id="ARBA00023125"/>
    </source>
</evidence>
<dbReference type="STRING" id="1121322.SAMN02745136_01740"/>
<keyword evidence="7" id="KW-1185">Reference proteome</keyword>
<accession>A0A1M6PUH2</accession>
<evidence type="ECO:0000259" key="4">
    <source>
        <dbReference type="PROSITE" id="PS50932"/>
    </source>
</evidence>